<dbReference type="PANTHER" id="PTHR33021">
    <property type="entry name" value="BLUE COPPER PROTEIN"/>
    <property type="match status" value="1"/>
</dbReference>
<evidence type="ECO:0000256" key="4">
    <source>
        <dbReference type="SAM" id="SignalP"/>
    </source>
</evidence>
<keyword evidence="2" id="KW-0325">Glycoprotein</keyword>
<dbReference type="CDD" id="cd04216">
    <property type="entry name" value="Phytocyanin"/>
    <property type="match status" value="1"/>
</dbReference>
<sequence>MADYTKSCVVLMFLMMAFLEGSMGAVYEVGDSAGWTDTGVDYEEWASTHTFKVGDTAVFNYDNDNNDVIQVTEENYNACNSDDPIETFKTGKDEVDFTTPGSFYYICSFPNRCQDNKQKIEIKVSTSDNDTTPSPPSDTSPPPPGTKPSPPGTNPTPPGKNPSPPGTNATPPGTCKRNSGTAASASTRPLNKHLGGLLVFASSALALYNLL</sequence>
<evidence type="ECO:0000259" key="5">
    <source>
        <dbReference type="PROSITE" id="PS51485"/>
    </source>
</evidence>
<keyword evidence="1" id="KW-0479">Metal-binding</keyword>
<dbReference type="InterPro" id="IPR039391">
    <property type="entry name" value="Phytocyanin-like"/>
</dbReference>
<dbReference type="AlphaFoldDB" id="A0AAW2R9N2"/>
<feature type="domain" description="Phytocyanin" evidence="5">
    <location>
        <begin position="25"/>
        <end position="126"/>
    </location>
</feature>
<feature type="region of interest" description="Disordered" evidence="3">
    <location>
        <begin position="125"/>
        <end position="189"/>
    </location>
</feature>
<organism evidence="6">
    <name type="scientific">Sesamum calycinum</name>
    <dbReference type="NCBI Taxonomy" id="2727403"/>
    <lineage>
        <taxon>Eukaryota</taxon>
        <taxon>Viridiplantae</taxon>
        <taxon>Streptophyta</taxon>
        <taxon>Embryophyta</taxon>
        <taxon>Tracheophyta</taxon>
        <taxon>Spermatophyta</taxon>
        <taxon>Magnoliopsida</taxon>
        <taxon>eudicotyledons</taxon>
        <taxon>Gunneridae</taxon>
        <taxon>Pentapetalae</taxon>
        <taxon>asterids</taxon>
        <taxon>lamiids</taxon>
        <taxon>Lamiales</taxon>
        <taxon>Pedaliaceae</taxon>
        <taxon>Sesamum</taxon>
    </lineage>
</organism>
<protein>
    <recommendedName>
        <fullName evidence="5">Phytocyanin domain-containing protein</fullName>
    </recommendedName>
</protein>
<accession>A0AAW2R9N2</accession>
<name>A0AAW2R9N2_9LAMI</name>
<dbReference type="GO" id="GO:0005886">
    <property type="term" value="C:plasma membrane"/>
    <property type="evidence" value="ECO:0007669"/>
    <property type="project" value="TreeGrafter"/>
</dbReference>
<reference evidence="6" key="1">
    <citation type="submission" date="2020-06" db="EMBL/GenBank/DDBJ databases">
        <authorList>
            <person name="Li T."/>
            <person name="Hu X."/>
            <person name="Zhang T."/>
            <person name="Song X."/>
            <person name="Zhang H."/>
            <person name="Dai N."/>
            <person name="Sheng W."/>
            <person name="Hou X."/>
            <person name="Wei L."/>
        </authorList>
    </citation>
    <scope>NUCLEOTIDE SEQUENCE</scope>
    <source>
        <strain evidence="6">KEN8</strain>
        <tissue evidence="6">Leaf</tissue>
    </source>
</reference>
<evidence type="ECO:0000256" key="1">
    <source>
        <dbReference type="ARBA" id="ARBA00022723"/>
    </source>
</evidence>
<dbReference type="GO" id="GO:0046872">
    <property type="term" value="F:metal ion binding"/>
    <property type="evidence" value="ECO:0007669"/>
    <property type="project" value="UniProtKB-KW"/>
</dbReference>
<keyword evidence="4" id="KW-0732">Signal</keyword>
<dbReference type="SUPFAM" id="SSF49503">
    <property type="entry name" value="Cupredoxins"/>
    <property type="match status" value="1"/>
</dbReference>
<evidence type="ECO:0000313" key="6">
    <source>
        <dbReference type="EMBL" id="KAL0376877.1"/>
    </source>
</evidence>
<dbReference type="Pfam" id="PF02298">
    <property type="entry name" value="Cu_bind_like"/>
    <property type="match status" value="1"/>
</dbReference>
<dbReference type="InterPro" id="IPR008972">
    <property type="entry name" value="Cupredoxin"/>
</dbReference>
<dbReference type="Gene3D" id="2.60.40.420">
    <property type="entry name" value="Cupredoxins - blue copper proteins"/>
    <property type="match status" value="1"/>
</dbReference>
<reference evidence="6" key="2">
    <citation type="journal article" date="2024" name="Plant">
        <title>Genomic evolution and insights into agronomic trait innovations of Sesamum species.</title>
        <authorList>
            <person name="Miao H."/>
            <person name="Wang L."/>
            <person name="Qu L."/>
            <person name="Liu H."/>
            <person name="Sun Y."/>
            <person name="Le M."/>
            <person name="Wang Q."/>
            <person name="Wei S."/>
            <person name="Zheng Y."/>
            <person name="Lin W."/>
            <person name="Duan Y."/>
            <person name="Cao H."/>
            <person name="Xiong S."/>
            <person name="Wang X."/>
            <person name="Wei L."/>
            <person name="Li C."/>
            <person name="Ma Q."/>
            <person name="Ju M."/>
            <person name="Zhao R."/>
            <person name="Li G."/>
            <person name="Mu C."/>
            <person name="Tian Q."/>
            <person name="Mei H."/>
            <person name="Zhang T."/>
            <person name="Gao T."/>
            <person name="Zhang H."/>
        </authorList>
    </citation>
    <scope>NUCLEOTIDE SEQUENCE</scope>
    <source>
        <strain evidence="6">KEN8</strain>
    </source>
</reference>
<feature type="compositionally biased region" description="Polar residues" evidence="3">
    <location>
        <begin position="176"/>
        <end position="189"/>
    </location>
</feature>
<dbReference type="PROSITE" id="PS51485">
    <property type="entry name" value="PHYTOCYANIN"/>
    <property type="match status" value="1"/>
</dbReference>
<gene>
    <name evidence="6" type="ORF">Scaly_0805300</name>
</gene>
<feature type="signal peptide" evidence="4">
    <location>
        <begin position="1"/>
        <end position="24"/>
    </location>
</feature>
<dbReference type="PANTHER" id="PTHR33021:SF339">
    <property type="entry name" value="OS07G0570600 PROTEIN"/>
    <property type="match status" value="1"/>
</dbReference>
<feature type="chain" id="PRO_5044002577" description="Phytocyanin domain-containing protein" evidence="4">
    <location>
        <begin position="25"/>
        <end position="211"/>
    </location>
</feature>
<dbReference type="GO" id="GO:0009055">
    <property type="term" value="F:electron transfer activity"/>
    <property type="evidence" value="ECO:0007669"/>
    <property type="project" value="InterPro"/>
</dbReference>
<evidence type="ECO:0000256" key="2">
    <source>
        <dbReference type="ARBA" id="ARBA00023180"/>
    </source>
</evidence>
<dbReference type="FunFam" id="2.60.40.420:FF:000003">
    <property type="entry name" value="Blue copper"/>
    <property type="match status" value="1"/>
</dbReference>
<comment type="caution">
    <text evidence="6">The sequence shown here is derived from an EMBL/GenBank/DDBJ whole genome shotgun (WGS) entry which is preliminary data.</text>
</comment>
<proteinExistence type="predicted"/>
<evidence type="ECO:0000256" key="3">
    <source>
        <dbReference type="SAM" id="MobiDB-lite"/>
    </source>
</evidence>
<dbReference type="EMBL" id="JACGWM010000004">
    <property type="protein sequence ID" value="KAL0376877.1"/>
    <property type="molecule type" value="Genomic_DNA"/>
</dbReference>
<dbReference type="InterPro" id="IPR003245">
    <property type="entry name" value="Phytocyanin_dom"/>
</dbReference>
<feature type="compositionally biased region" description="Pro residues" evidence="3">
    <location>
        <begin position="133"/>
        <end position="165"/>
    </location>
</feature>